<name>A0A9W8Y3T7_9PLEO</name>
<dbReference type="AlphaFoldDB" id="A0A9W8Y3T7"/>
<dbReference type="EMBL" id="JAPEUY010000014">
    <property type="protein sequence ID" value="KAJ4366334.1"/>
    <property type="molecule type" value="Genomic_DNA"/>
</dbReference>
<dbReference type="OrthoDB" id="2394218at2759"/>
<dbReference type="SUPFAM" id="SSF53067">
    <property type="entry name" value="Actin-like ATPase domain"/>
    <property type="match status" value="2"/>
</dbReference>
<dbReference type="PANTHER" id="PTHR42749">
    <property type="entry name" value="CELL SHAPE-DETERMINING PROTEIN MREB"/>
    <property type="match status" value="1"/>
</dbReference>
<comment type="caution">
    <text evidence="1">The sequence shown here is derived from an EMBL/GenBank/DDBJ whole genome shotgun (WGS) entry which is preliminary data.</text>
</comment>
<dbReference type="CDD" id="cd10170">
    <property type="entry name" value="ASKHA_NBD_HSP70"/>
    <property type="match status" value="1"/>
</dbReference>
<dbReference type="PANTHER" id="PTHR42749:SF1">
    <property type="entry name" value="CELL SHAPE-DETERMINING PROTEIN MREB"/>
    <property type="match status" value="1"/>
</dbReference>
<dbReference type="Gene3D" id="3.90.640.10">
    <property type="entry name" value="Actin, Chain A, domain 4"/>
    <property type="match status" value="1"/>
</dbReference>
<gene>
    <name evidence="1" type="ORF">N0V83_007970</name>
</gene>
<evidence type="ECO:0000313" key="1">
    <source>
        <dbReference type="EMBL" id="KAJ4366334.1"/>
    </source>
</evidence>
<accession>A0A9W8Y3T7</accession>
<organism evidence="1 2">
    <name type="scientific">Neocucurbitaria cava</name>
    <dbReference type="NCBI Taxonomy" id="798079"/>
    <lineage>
        <taxon>Eukaryota</taxon>
        <taxon>Fungi</taxon>
        <taxon>Dikarya</taxon>
        <taxon>Ascomycota</taxon>
        <taxon>Pezizomycotina</taxon>
        <taxon>Dothideomycetes</taxon>
        <taxon>Pleosporomycetidae</taxon>
        <taxon>Pleosporales</taxon>
        <taxon>Pleosporineae</taxon>
        <taxon>Cucurbitariaceae</taxon>
        <taxon>Neocucurbitaria</taxon>
    </lineage>
</organism>
<keyword evidence="2" id="KW-1185">Reference proteome</keyword>
<dbReference type="Gene3D" id="3.30.420.40">
    <property type="match status" value="2"/>
</dbReference>
<sequence>MAESVARPDLVISIDFGMTCTGVAYCNVAAGSDTVPTLLVYPQNSATPSSWGFLAETAQEASGAGNETREWFKIMLDEALLEEMRKNVKDPSKVPRIQEVEQWYTHYFQYLYRTIEIRLKGELASRWEDARIEFIFSVPTTWKPIPTVERFRKVISLAGFDIHPNHTTSIGLTEAEAAAVHTARSMPGIFQENETLFVCDVGGGTTDLSVFRVKNTLGASLNLEQIDVVFGATIGAAQLDSLYQNSVLERLQQADQKVPMGLEDLSEAAWEMRISKEYQNAKCDYGSEESMADTETFAVQVPKLDKTYLNQDHGISGGDMHFRRDDLKRFFDVQISKLFDLIDKQLMRIQQKHPNEQVAHFVLSGGLGNSAYVQNCLRNRYASGNTSHSNARNLQIRIAPDPQLVVCKGIVADRVQKLKTGQSVLGWRCCRASYGTMCKILHEPSNPAHFGLRTELDKLDGKLYVVDCIDWFIKQGEPVSSDFPIVRNFNRKCPPASASNPNPPRIFPTEVICTEIDKSQLPLVKNDSCRSICKVESDFSSLPLSLFKLKNRHWWNSGPKYHRINYVVKVNLGPADVSFELWHNGVKLSKDNSIKVEWQAAAPPDPNAMTVPADFPMSSLPAAGGHVMNRMSNMSMNNLSFGRKPAGNQLGMNAYPPTGANAWEDKNRLQAHVVPVHQNGSTVW</sequence>
<dbReference type="InterPro" id="IPR043129">
    <property type="entry name" value="ATPase_NBD"/>
</dbReference>
<proteinExistence type="predicted"/>
<evidence type="ECO:0000313" key="2">
    <source>
        <dbReference type="Proteomes" id="UP001140560"/>
    </source>
</evidence>
<protein>
    <submittedName>
        <fullName evidence="1">Uncharacterized protein</fullName>
    </submittedName>
</protein>
<reference evidence="1" key="1">
    <citation type="submission" date="2022-10" db="EMBL/GenBank/DDBJ databases">
        <title>Tapping the CABI collections for fungal endophytes: first genome assemblies for Collariella, Neodidymelliopsis, Ascochyta clinopodiicola, Didymella pomorum, Didymosphaeria variabile, Neocosmospora piperis and Neocucurbitaria cava.</title>
        <authorList>
            <person name="Hill R."/>
        </authorList>
    </citation>
    <scope>NUCLEOTIDE SEQUENCE</scope>
    <source>
        <strain evidence="1">IMI 356814</strain>
    </source>
</reference>
<dbReference type="Proteomes" id="UP001140560">
    <property type="component" value="Unassembled WGS sequence"/>
</dbReference>